<dbReference type="EMBL" id="JARIHO010000109">
    <property type="protein sequence ID" value="KAJ7302963.1"/>
    <property type="molecule type" value="Genomic_DNA"/>
</dbReference>
<feature type="region of interest" description="Disordered" evidence="2">
    <location>
        <begin position="397"/>
        <end position="435"/>
    </location>
</feature>
<proteinExistence type="predicted"/>
<keyword evidence="3" id="KW-0732">Signal</keyword>
<keyword evidence="1" id="KW-0378">Hydrolase</keyword>
<dbReference type="InterPro" id="IPR010905">
    <property type="entry name" value="Glyco_hydro_88"/>
</dbReference>
<dbReference type="Gene3D" id="1.50.10.10">
    <property type="match status" value="1"/>
</dbReference>
<dbReference type="GO" id="GO:0016787">
    <property type="term" value="F:hydrolase activity"/>
    <property type="evidence" value="ECO:0007669"/>
    <property type="project" value="UniProtKB-KW"/>
</dbReference>
<organism evidence="4 5">
    <name type="scientific">Mycena albidolilacea</name>
    <dbReference type="NCBI Taxonomy" id="1033008"/>
    <lineage>
        <taxon>Eukaryota</taxon>
        <taxon>Fungi</taxon>
        <taxon>Dikarya</taxon>
        <taxon>Basidiomycota</taxon>
        <taxon>Agaricomycotina</taxon>
        <taxon>Agaricomycetes</taxon>
        <taxon>Agaricomycetidae</taxon>
        <taxon>Agaricales</taxon>
        <taxon>Marasmiineae</taxon>
        <taxon>Mycenaceae</taxon>
        <taxon>Mycena</taxon>
    </lineage>
</organism>
<comment type="caution">
    <text evidence="4">The sequence shown here is derived from an EMBL/GenBank/DDBJ whole genome shotgun (WGS) entry which is preliminary data.</text>
</comment>
<name>A0AAD6Z119_9AGAR</name>
<dbReference type="PANTHER" id="PTHR41814">
    <property type="entry name" value="EXPRESSED PROTEIN"/>
    <property type="match status" value="1"/>
</dbReference>
<feature type="chain" id="PRO_5042086091" evidence="3">
    <location>
        <begin position="23"/>
        <end position="435"/>
    </location>
</feature>
<dbReference type="SUPFAM" id="SSF48208">
    <property type="entry name" value="Six-hairpin glycosidases"/>
    <property type="match status" value="1"/>
</dbReference>
<gene>
    <name evidence="4" type="ORF">DFH08DRAFT_794096</name>
</gene>
<evidence type="ECO:0000256" key="1">
    <source>
        <dbReference type="ARBA" id="ARBA00022801"/>
    </source>
</evidence>
<evidence type="ECO:0000256" key="2">
    <source>
        <dbReference type="SAM" id="MobiDB-lite"/>
    </source>
</evidence>
<dbReference type="InterPro" id="IPR012341">
    <property type="entry name" value="6hp_glycosidase-like_sf"/>
</dbReference>
<sequence length="435" mass="46307">MNCSRRLGCLFLLLANSRSISADDAIPFSPGFDIAKVAALAQSLPSRSWEFGTAAEALLELYNPELSVFGENPFPVAASSPSSVKALAYVAEKITIGYTGLSNGNGATGDPASLGVSAIMLGKTDDKFSDAADVQFAYLVDDAPRYSNGAISQRAAKPVLWADFMYMAPPFMAFYAAESGNMTLLQETYKQCGLYRDVLQSKGQGLWKHIVGPEAADPGHWSTGNGWAAAGMARVLATILRAPAAQGAGWRDGAVSDLSGWIREILDAAMDAPLDGGLLRNYIDDTTSAHGFGEIAGSALLASVAYRMAALQPGAFGAAYIEWADGIRAELGTGGHVKASGVVSPAVNPLNWQDTKKDTSGSPEGQAMVVLMYAAWRDCVLAGTCQRKQPTQTTEAELAAQTSNASRSRCPIRKSQRRAQRAFRRAQHARRMRHS</sequence>
<evidence type="ECO:0000313" key="5">
    <source>
        <dbReference type="Proteomes" id="UP001218218"/>
    </source>
</evidence>
<reference evidence="4" key="1">
    <citation type="submission" date="2023-03" db="EMBL/GenBank/DDBJ databases">
        <title>Massive genome expansion in bonnet fungi (Mycena s.s.) driven by repeated elements and novel gene families across ecological guilds.</title>
        <authorList>
            <consortium name="Lawrence Berkeley National Laboratory"/>
            <person name="Harder C.B."/>
            <person name="Miyauchi S."/>
            <person name="Viragh M."/>
            <person name="Kuo A."/>
            <person name="Thoen E."/>
            <person name="Andreopoulos B."/>
            <person name="Lu D."/>
            <person name="Skrede I."/>
            <person name="Drula E."/>
            <person name="Henrissat B."/>
            <person name="Morin E."/>
            <person name="Kohler A."/>
            <person name="Barry K."/>
            <person name="LaButti K."/>
            <person name="Morin E."/>
            <person name="Salamov A."/>
            <person name="Lipzen A."/>
            <person name="Mereny Z."/>
            <person name="Hegedus B."/>
            <person name="Baldrian P."/>
            <person name="Stursova M."/>
            <person name="Weitz H."/>
            <person name="Taylor A."/>
            <person name="Grigoriev I.V."/>
            <person name="Nagy L.G."/>
            <person name="Martin F."/>
            <person name="Kauserud H."/>
        </authorList>
    </citation>
    <scope>NUCLEOTIDE SEQUENCE</scope>
    <source>
        <strain evidence="4">CBHHK002</strain>
    </source>
</reference>
<dbReference type="Proteomes" id="UP001218218">
    <property type="component" value="Unassembled WGS sequence"/>
</dbReference>
<feature type="signal peptide" evidence="3">
    <location>
        <begin position="1"/>
        <end position="22"/>
    </location>
</feature>
<evidence type="ECO:0000256" key="3">
    <source>
        <dbReference type="SAM" id="SignalP"/>
    </source>
</evidence>
<feature type="compositionally biased region" description="Basic residues" evidence="2">
    <location>
        <begin position="410"/>
        <end position="435"/>
    </location>
</feature>
<protein>
    <submittedName>
        <fullName evidence="4">Uncharacterized protein</fullName>
    </submittedName>
</protein>
<dbReference type="AlphaFoldDB" id="A0AAD6Z119"/>
<evidence type="ECO:0000313" key="4">
    <source>
        <dbReference type="EMBL" id="KAJ7302963.1"/>
    </source>
</evidence>
<dbReference type="GO" id="GO:0005975">
    <property type="term" value="P:carbohydrate metabolic process"/>
    <property type="evidence" value="ECO:0007669"/>
    <property type="project" value="InterPro"/>
</dbReference>
<dbReference type="InterPro" id="IPR008928">
    <property type="entry name" value="6-hairpin_glycosidase_sf"/>
</dbReference>
<dbReference type="Pfam" id="PF07470">
    <property type="entry name" value="Glyco_hydro_88"/>
    <property type="match status" value="1"/>
</dbReference>
<dbReference type="PANTHER" id="PTHR41814:SF1">
    <property type="entry name" value="CELLULASE"/>
    <property type="match status" value="1"/>
</dbReference>
<accession>A0AAD6Z119</accession>
<keyword evidence="5" id="KW-1185">Reference proteome</keyword>